<dbReference type="Gene3D" id="3.40.50.1000">
    <property type="entry name" value="HAD superfamily/HAD-like"/>
    <property type="match status" value="1"/>
</dbReference>
<dbReference type="EMBL" id="PDCN02000015">
    <property type="protein sequence ID" value="PIB74649.1"/>
    <property type="molecule type" value="Genomic_DNA"/>
</dbReference>
<organism evidence="1 2">
    <name type="scientific">Mycolicibacterium brumae</name>
    <dbReference type="NCBI Taxonomy" id="85968"/>
    <lineage>
        <taxon>Bacteria</taxon>
        <taxon>Bacillati</taxon>
        <taxon>Actinomycetota</taxon>
        <taxon>Actinomycetes</taxon>
        <taxon>Mycobacteriales</taxon>
        <taxon>Mycobacteriaceae</taxon>
        <taxon>Mycolicibacterium</taxon>
    </lineage>
</organism>
<dbReference type="SUPFAM" id="SSF56784">
    <property type="entry name" value="HAD-like"/>
    <property type="match status" value="1"/>
</dbReference>
<dbReference type="PANTHER" id="PTHR43481:SF4">
    <property type="entry name" value="GLYCEROL-1-PHOSPHATE PHOSPHOHYDROLASE 1-RELATED"/>
    <property type="match status" value="1"/>
</dbReference>
<dbReference type="InterPro" id="IPR023214">
    <property type="entry name" value="HAD_sf"/>
</dbReference>
<gene>
    <name evidence="1" type="ORF">CQY22_012200</name>
</gene>
<dbReference type="AlphaFoldDB" id="A0A2G5P8F6"/>
<protein>
    <submittedName>
        <fullName evidence="1">Phosphatase</fullName>
    </submittedName>
</protein>
<dbReference type="GO" id="GO:0050308">
    <property type="term" value="F:sugar-phosphatase activity"/>
    <property type="evidence" value="ECO:0007669"/>
    <property type="project" value="TreeGrafter"/>
</dbReference>
<dbReference type="Pfam" id="PF00702">
    <property type="entry name" value="Hydrolase"/>
    <property type="match status" value="1"/>
</dbReference>
<accession>A0A2G5P8F6</accession>
<reference evidence="1 2" key="1">
    <citation type="journal article" date="2017" name="Infect. Genet. Evol.">
        <title>The new phylogeny of the genus Mycobacterium: The old and the news.</title>
        <authorList>
            <person name="Tortoli E."/>
            <person name="Fedrizzi T."/>
            <person name="Meehan C.J."/>
            <person name="Trovato A."/>
            <person name="Grottola A."/>
            <person name="Giacobazzi E."/>
            <person name="Serpini G.F."/>
            <person name="Tagliazucchi S."/>
            <person name="Fabio A."/>
            <person name="Bettua C."/>
            <person name="Bertorelli R."/>
            <person name="Frascaro F."/>
            <person name="De Sanctis V."/>
            <person name="Pecorari M."/>
            <person name="Jousson O."/>
            <person name="Segata N."/>
            <person name="Cirillo D.M."/>
        </authorList>
    </citation>
    <scope>NUCLEOTIDE SEQUENCE [LARGE SCALE GENOMIC DNA]</scope>
    <source>
        <strain evidence="1 2">CIP1034565</strain>
    </source>
</reference>
<dbReference type="InterPro" id="IPR006439">
    <property type="entry name" value="HAD-SF_hydro_IA"/>
</dbReference>
<dbReference type="OrthoDB" id="9800058at2"/>
<name>A0A2G5P8F6_9MYCO</name>
<dbReference type="SFLD" id="SFLDG01129">
    <property type="entry name" value="C1.5:_HAD__Beta-PGM__Phosphata"/>
    <property type="match status" value="1"/>
</dbReference>
<dbReference type="InterPro" id="IPR036412">
    <property type="entry name" value="HAD-like_sf"/>
</dbReference>
<keyword evidence="2" id="KW-1185">Reference proteome</keyword>
<comment type="caution">
    <text evidence="1">The sequence shown here is derived from an EMBL/GenBank/DDBJ whole genome shotgun (WGS) entry which is preliminary data.</text>
</comment>
<dbReference type="NCBIfam" id="TIGR01509">
    <property type="entry name" value="HAD-SF-IA-v3"/>
    <property type="match status" value="1"/>
</dbReference>
<sequence length="214" mass="22692">MTTARAFAVSGLLFDCDGVLVDSLTAAGHAWNEWAATWKPDFEFHRDVEHGRRLDDYVVELIGPEHAEQAIAELEELERRHAAEVRPIPGARELLAGLPPGSWAVATSGTREIATARLTSAGLPMPEVLVAAEDVSKGKPEPDPYLTAARRLGIPAQRCAVFEDAPAGVTAARRAGVRAVVGVGATSGGEADAVIADLRGVGFDGAELRLPDRR</sequence>
<proteinExistence type="predicted"/>
<dbReference type="PANTHER" id="PTHR43481">
    <property type="entry name" value="FRUCTOSE-1-PHOSPHATE PHOSPHATASE"/>
    <property type="match status" value="1"/>
</dbReference>
<dbReference type="InterPro" id="IPR023198">
    <property type="entry name" value="PGP-like_dom2"/>
</dbReference>
<dbReference type="STRING" id="85968.GCA_900073015_00398"/>
<evidence type="ECO:0000313" key="1">
    <source>
        <dbReference type="EMBL" id="PIB74649.1"/>
    </source>
</evidence>
<dbReference type="InterPro" id="IPR051806">
    <property type="entry name" value="HAD-like_SPP"/>
</dbReference>
<dbReference type="SFLD" id="SFLDS00003">
    <property type="entry name" value="Haloacid_Dehalogenase"/>
    <property type="match status" value="1"/>
</dbReference>
<dbReference type="RefSeq" id="WP_090585362.1">
    <property type="nucleotide sequence ID" value="NZ_CP104302.1"/>
</dbReference>
<dbReference type="Gene3D" id="1.10.150.240">
    <property type="entry name" value="Putative phosphatase, domain 2"/>
    <property type="match status" value="1"/>
</dbReference>
<dbReference type="Proteomes" id="UP000230551">
    <property type="component" value="Unassembled WGS sequence"/>
</dbReference>
<evidence type="ECO:0000313" key="2">
    <source>
        <dbReference type="Proteomes" id="UP000230551"/>
    </source>
</evidence>